<protein>
    <recommendedName>
        <fullName evidence="4">DUF1648 domain-containing protein</fullName>
    </recommendedName>
</protein>
<keyword evidence="1" id="KW-0812">Transmembrane</keyword>
<keyword evidence="1" id="KW-1133">Transmembrane helix</keyword>
<dbReference type="Proteomes" id="UP000077349">
    <property type="component" value="Unassembled WGS sequence"/>
</dbReference>
<name>A0A177G7M4_9PROT</name>
<comment type="caution">
    <text evidence="2">The sequence shown here is derived from an EMBL/GenBank/DDBJ whole genome shotgun (WGS) entry which is preliminary data.</text>
</comment>
<dbReference type="PANTHER" id="PTHR37810:SF5">
    <property type="entry name" value="IMMUNITY PROTEIN SDPI"/>
    <property type="match status" value="1"/>
</dbReference>
<accession>A0A177G7M4</accession>
<dbReference type="InterPro" id="IPR025962">
    <property type="entry name" value="SdpI/YhfL"/>
</dbReference>
<evidence type="ECO:0000313" key="2">
    <source>
        <dbReference type="EMBL" id="OAG75587.1"/>
    </source>
</evidence>
<reference evidence="2 3" key="1">
    <citation type="submission" date="2016-03" db="EMBL/GenBank/DDBJ databases">
        <title>Draft genome sequence of Acetobacter malorum CECT 7742, a strain isolated from strawberry vinegar.</title>
        <authorList>
            <person name="Sainz F."/>
            <person name="Mas A."/>
            <person name="Torija M.J."/>
        </authorList>
    </citation>
    <scope>NUCLEOTIDE SEQUENCE [LARGE SCALE GENOMIC DNA]</scope>
    <source>
        <strain evidence="2 3">CECT 7742</strain>
    </source>
</reference>
<dbReference type="PIRSF" id="PIRSF038959">
    <property type="entry name" value="SdpI"/>
    <property type="match status" value="1"/>
</dbReference>
<dbReference type="AlphaFoldDB" id="A0A177G7M4"/>
<dbReference type="InterPro" id="IPR026272">
    <property type="entry name" value="SdpI"/>
</dbReference>
<dbReference type="GO" id="GO:0009636">
    <property type="term" value="P:response to toxic substance"/>
    <property type="evidence" value="ECO:0007669"/>
    <property type="project" value="TreeGrafter"/>
</dbReference>
<dbReference type="PANTHER" id="PTHR37810">
    <property type="entry name" value="IMMUNITY PROTEIN SDPI"/>
    <property type="match status" value="1"/>
</dbReference>
<evidence type="ECO:0000256" key="1">
    <source>
        <dbReference type="SAM" id="Phobius"/>
    </source>
</evidence>
<dbReference type="Pfam" id="PF13630">
    <property type="entry name" value="SdpI"/>
    <property type="match status" value="1"/>
</dbReference>
<sequence length="220" mass="23846">MQHRYGPRLSFALIAATAAIGLVILWLAPADALVPVHFSGRWVPDRFATPLHGISIWIGLLSGLWLVFFGIQYCFRSGTGLQASLPVYDLAWITLTASLCALAVGAMEYAVGIKVALGSLNAVMTGIFLLVVGNCLGKIRPNSLVGIRTPWTKANARVWDRTHRACGPLFILAGVGVIAAGFGMLGRPVDLKLINCVMLGMLAFCYGLSWLYWRQEKTRG</sequence>
<organism evidence="2 3">
    <name type="scientific">Acetobacter malorum</name>
    <dbReference type="NCBI Taxonomy" id="178901"/>
    <lineage>
        <taxon>Bacteria</taxon>
        <taxon>Pseudomonadati</taxon>
        <taxon>Pseudomonadota</taxon>
        <taxon>Alphaproteobacteria</taxon>
        <taxon>Acetobacterales</taxon>
        <taxon>Acetobacteraceae</taxon>
        <taxon>Acetobacter</taxon>
    </lineage>
</organism>
<feature type="transmembrane region" description="Helical" evidence="1">
    <location>
        <begin position="56"/>
        <end position="75"/>
    </location>
</feature>
<feature type="transmembrane region" description="Helical" evidence="1">
    <location>
        <begin position="113"/>
        <end position="132"/>
    </location>
</feature>
<feature type="transmembrane region" description="Helical" evidence="1">
    <location>
        <begin position="191"/>
        <end position="213"/>
    </location>
</feature>
<dbReference type="EMBL" id="LVHD01000033">
    <property type="protein sequence ID" value="OAG75587.1"/>
    <property type="molecule type" value="Genomic_DNA"/>
</dbReference>
<gene>
    <name evidence="2" type="ORF">Amal_03232</name>
</gene>
<proteinExistence type="predicted"/>
<dbReference type="PATRIC" id="fig|178901.16.peg.3447"/>
<dbReference type="STRING" id="178901.AmDm5_1902"/>
<evidence type="ECO:0000313" key="3">
    <source>
        <dbReference type="Proteomes" id="UP000077349"/>
    </source>
</evidence>
<evidence type="ECO:0008006" key="4">
    <source>
        <dbReference type="Google" id="ProtNLM"/>
    </source>
</evidence>
<keyword evidence="1" id="KW-0472">Membrane</keyword>
<feature type="transmembrane region" description="Helical" evidence="1">
    <location>
        <begin position="165"/>
        <end position="185"/>
    </location>
</feature>
<feature type="transmembrane region" description="Helical" evidence="1">
    <location>
        <begin position="87"/>
        <end position="107"/>
    </location>
</feature>